<accession>A0A1P8Q0N3</accession>
<gene>
    <name evidence="1" type="ORF">BTM29_02180</name>
</gene>
<sequence length="165" mass="19109">MTDAEKKDFERNKNKVSIRSMYFNRFLLIRYLTAGYFFANMYWFILLAGYHKPAAIIPALLLISSIFVIVEQVKKYHDRGNDVPHAFRYYLAQLLVNLIMAGLSYTSMFSEIFPFVRPNGANFMISILIIGALGCLVLERKIYNISNGLDKSLSRIKDYRNSINL</sequence>
<dbReference type="Proteomes" id="UP000187499">
    <property type="component" value="Chromosome"/>
</dbReference>
<organism evidence="1 2">
    <name type="scientific">Companilactobacillus allii</name>
    <dbReference type="NCBI Taxonomy" id="1847728"/>
    <lineage>
        <taxon>Bacteria</taxon>
        <taxon>Bacillati</taxon>
        <taxon>Bacillota</taxon>
        <taxon>Bacilli</taxon>
        <taxon>Lactobacillales</taxon>
        <taxon>Lactobacillaceae</taxon>
        <taxon>Companilactobacillus</taxon>
    </lineage>
</organism>
<evidence type="ECO:0000313" key="1">
    <source>
        <dbReference type="EMBL" id="APX71434.1"/>
    </source>
</evidence>
<dbReference type="OrthoDB" id="3183957at2"/>
<dbReference type="EMBL" id="CP019323">
    <property type="protein sequence ID" value="APX71434.1"/>
    <property type="molecule type" value="Genomic_DNA"/>
</dbReference>
<evidence type="ECO:0000313" key="2">
    <source>
        <dbReference type="Proteomes" id="UP000187499"/>
    </source>
</evidence>
<keyword evidence="2" id="KW-1185">Reference proteome</keyword>
<protein>
    <recommendedName>
        <fullName evidence="3">PTS cellobiose transporter subunit IIA</fullName>
    </recommendedName>
</protein>
<evidence type="ECO:0008006" key="3">
    <source>
        <dbReference type="Google" id="ProtNLM"/>
    </source>
</evidence>
<name>A0A1P8Q0N3_9LACO</name>
<reference evidence="2" key="1">
    <citation type="submission" date="2016-12" db="EMBL/GenBank/DDBJ databases">
        <authorList>
            <person name="Jung M.Y."/>
            <person name="Lee S.H."/>
        </authorList>
    </citation>
    <scope>NUCLEOTIDE SEQUENCE [LARGE SCALE GENOMIC DNA]</scope>
    <source>
        <strain evidence="2">WiKim39</strain>
    </source>
</reference>
<dbReference type="RefSeq" id="WP_076613938.1">
    <property type="nucleotide sequence ID" value="NZ_CP019323.1"/>
</dbReference>
<dbReference type="KEGG" id="lalw:BTM29_02180"/>
<dbReference type="AlphaFoldDB" id="A0A1P8Q0N3"/>
<dbReference type="STRING" id="1847728.BTM29_02180"/>
<proteinExistence type="predicted"/>